<evidence type="ECO:0000256" key="6">
    <source>
        <dbReference type="ARBA" id="ARBA00022989"/>
    </source>
</evidence>
<feature type="transmembrane region" description="Helical" evidence="8">
    <location>
        <begin position="210"/>
        <end position="235"/>
    </location>
</feature>
<evidence type="ECO:0000313" key="9">
    <source>
        <dbReference type="EMBL" id="TLS39010.1"/>
    </source>
</evidence>
<evidence type="ECO:0000256" key="5">
    <source>
        <dbReference type="ARBA" id="ARBA00022692"/>
    </source>
</evidence>
<feature type="transmembrane region" description="Helical" evidence="8">
    <location>
        <begin position="312"/>
        <end position="337"/>
    </location>
</feature>
<dbReference type="RefSeq" id="WP_138122433.1">
    <property type="nucleotide sequence ID" value="NZ_SWLG01000001.1"/>
</dbReference>
<evidence type="ECO:0000256" key="8">
    <source>
        <dbReference type="SAM" id="Phobius"/>
    </source>
</evidence>
<keyword evidence="6 8" id="KW-1133">Transmembrane helix</keyword>
<evidence type="ECO:0000256" key="2">
    <source>
        <dbReference type="ARBA" id="ARBA00009773"/>
    </source>
</evidence>
<dbReference type="Pfam" id="PF01594">
    <property type="entry name" value="AI-2E_transport"/>
    <property type="match status" value="1"/>
</dbReference>
<comment type="caution">
    <text evidence="9">The sequence shown here is derived from an EMBL/GenBank/DDBJ whole genome shotgun (WGS) entry which is preliminary data.</text>
</comment>
<evidence type="ECO:0000256" key="3">
    <source>
        <dbReference type="ARBA" id="ARBA00022448"/>
    </source>
</evidence>
<evidence type="ECO:0000256" key="7">
    <source>
        <dbReference type="ARBA" id="ARBA00023136"/>
    </source>
</evidence>
<keyword evidence="5 8" id="KW-0812">Transmembrane</keyword>
<dbReference type="Proteomes" id="UP000308230">
    <property type="component" value="Unassembled WGS sequence"/>
</dbReference>
<keyword evidence="4" id="KW-1003">Cell membrane</keyword>
<evidence type="ECO:0000256" key="1">
    <source>
        <dbReference type="ARBA" id="ARBA00004651"/>
    </source>
</evidence>
<sequence length="354" mass="39896">MWTKDRFFKYATGILIVLVIIFFLGQIGFFLAPFKKLITTLFFPIIIAGLFYYILRPVVDLGSRFMPRTISILIVFVLILGGFYLLGTFTGNKITGQISDLTKEMPQNVEKTSEMTTEFIEDNNYNLFSVEQVKDRAINYLGNIAASIQNNIMTIVSMITSIATVLVVVPFVLFFFLRDGHKFRPFMLRFIPEKHDAEGNRLLKDIDKTLFTYIVGQFMVACVDGILMYLGYTIIGLKYAIVLALFVIITAIIPLLGPILGVVPALIVGATQDPYMMVKILIVLVIVQQLESNLVSPLILGNKLHLHPLTVILLLLVAGSLYGFIGILIAVPLYSILKVMIKNFYHFYRLRNSG</sequence>
<dbReference type="PANTHER" id="PTHR21716:SF53">
    <property type="entry name" value="PERMEASE PERM-RELATED"/>
    <property type="match status" value="1"/>
</dbReference>
<keyword evidence="10" id="KW-1185">Reference proteome</keyword>
<proteinExistence type="inferred from homology"/>
<dbReference type="InterPro" id="IPR002549">
    <property type="entry name" value="AI-2E-like"/>
</dbReference>
<feature type="transmembrane region" description="Helical" evidence="8">
    <location>
        <begin position="67"/>
        <end position="86"/>
    </location>
</feature>
<feature type="transmembrane region" description="Helical" evidence="8">
    <location>
        <begin position="37"/>
        <end position="55"/>
    </location>
</feature>
<reference evidence="9 10" key="1">
    <citation type="submission" date="2019-04" db="EMBL/GenBank/DDBJ databases">
        <title>Bacillus caeni sp. nov., a bacterium isolated from mangrove sediment.</title>
        <authorList>
            <person name="Huang H."/>
            <person name="Mo K."/>
            <person name="Hu Y."/>
        </authorList>
    </citation>
    <scope>NUCLEOTIDE SEQUENCE [LARGE SCALE GENOMIC DNA]</scope>
    <source>
        <strain evidence="9 10">HB172195</strain>
    </source>
</reference>
<keyword evidence="7 8" id="KW-0472">Membrane</keyword>
<organism evidence="9 10">
    <name type="scientific">Exobacillus caeni</name>
    <dbReference type="NCBI Taxonomy" id="2574798"/>
    <lineage>
        <taxon>Bacteria</taxon>
        <taxon>Bacillati</taxon>
        <taxon>Bacillota</taxon>
        <taxon>Bacilli</taxon>
        <taxon>Bacillales</taxon>
        <taxon>Guptibacillaceae</taxon>
        <taxon>Exobacillus</taxon>
    </lineage>
</organism>
<accession>A0A5R9F9U2</accession>
<dbReference type="GO" id="GO:0055085">
    <property type="term" value="P:transmembrane transport"/>
    <property type="evidence" value="ECO:0007669"/>
    <property type="project" value="TreeGrafter"/>
</dbReference>
<dbReference type="OrthoDB" id="9793390at2"/>
<comment type="similarity">
    <text evidence="2">Belongs to the autoinducer-2 exporter (AI-2E) (TC 2.A.86) family.</text>
</comment>
<dbReference type="PANTHER" id="PTHR21716">
    <property type="entry name" value="TRANSMEMBRANE PROTEIN"/>
    <property type="match status" value="1"/>
</dbReference>
<dbReference type="GO" id="GO:0005886">
    <property type="term" value="C:plasma membrane"/>
    <property type="evidence" value="ECO:0007669"/>
    <property type="project" value="UniProtKB-SubCell"/>
</dbReference>
<feature type="transmembrane region" description="Helical" evidence="8">
    <location>
        <begin position="7"/>
        <end position="31"/>
    </location>
</feature>
<evidence type="ECO:0000313" key="10">
    <source>
        <dbReference type="Proteomes" id="UP000308230"/>
    </source>
</evidence>
<gene>
    <name evidence="9" type="ORF">FCL54_01485</name>
</gene>
<feature type="transmembrane region" description="Helical" evidence="8">
    <location>
        <begin position="152"/>
        <end position="177"/>
    </location>
</feature>
<keyword evidence="3" id="KW-0813">Transport</keyword>
<comment type="subcellular location">
    <subcellularLocation>
        <location evidence="1">Cell membrane</location>
        <topology evidence="1">Multi-pass membrane protein</topology>
    </subcellularLocation>
</comment>
<feature type="transmembrane region" description="Helical" evidence="8">
    <location>
        <begin position="241"/>
        <end position="268"/>
    </location>
</feature>
<dbReference type="EMBL" id="SWLG01000001">
    <property type="protein sequence ID" value="TLS39010.1"/>
    <property type="molecule type" value="Genomic_DNA"/>
</dbReference>
<evidence type="ECO:0000256" key="4">
    <source>
        <dbReference type="ARBA" id="ARBA00022475"/>
    </source>
</evidence>
<dbReference type="AlphaFoldDB" id="A0A5R9F9U2"/>
<name>A0A5R9F9U2_9BACL</name>
<protein>
    <submittedName>
        <fullName evidence="9">AI-2E family transporter</fullName>
    </submittedName>
</protein>